<evidence type="ECO:0000256" key="4">
    <source>
        <dbReference type="ARBA" id="ARBA00023295"/>
    </source>
</evidence>
<dbReference type="InterPro" id="IPR017853">
    <property type="entry name" value="GH"/>
</dbReference>
<dbReference type="EMBL" id="VWLE01000172">
    <property type="protein sequence ID" value="KAA3951308.1"/>
    <property type="molecule type" value="Genomic_DNA"/>
</dbReference>
<dbReference type="GO" id="GO:0016052">
    <property type="term" value="P:carbohydrate catabolic process"/>
    <property type="evidence" value="ECO:0007669"/>
    <property type="project" value="InterPro"/>
</dbReference>
<gene>
    <name evidence="7" type="ORF">F3D71_13170</name>
</gene>
<evidence type="ECO:0000313" key="8">
    <source>
        <dbReference type="Proteomes" id="UP000323717"/>
    </source>
</evidence>
<dbReference type="SUPFAM" id="SSF51445">
    <property type="entry name" value="(Trans)glycosidases"/>
    <property type="match status" value="1"/>
</dbReference>
<evidence type="ECO:0000313" key="7">
    <source>
        <dbReference type="EMBL" id="KAA3951308.1"/>
    </source>
</evidence>
<dbReference type="Pfam" id="PF02065">
    <property type="entry name" value="Melibiase"/>
    <property type="match status" value="1"/>
</dbReference>
<dbReference type="InterPro" id="IPR031704">
    <property type="entry name" value="Glyco_hydro_36_N"/>
</dbReference>
<dbReference type="Gene3D" id="2.70.98.60">
    <property type="entry name" value="alpha-galactosidase from lactobacil brevis"/>
    <property type="match status" value="1"/>
</dbReference>
<feature type="chain" id="PRO_5024287352" description="alpha-galactosidase" evidence="5">
    <location>
        <begin position="23"/>
        <end position="487"/>
    </location>
</feature>
<dbReference type="InterPro" id="IPR038417">
    <property type="entry name" value="Alpga-gal_N_sf"/>
</dbReference>
<dbReference type="Gene3D" id="3.20.20.70">
    <property type="entry name" value="Aldolase class I"/>
    <property type="match status" value="1"/>
</dbReference>
<sequence length="487" mass="55104">MNIKKRVFSLLSSCYVVGCLLAQNILISTPATSLVLSAPEKGELKYIYYGAKLSDRDFQTIGSLDKGKYAAYPVYGLNCPSEVALAVKHNDGNMTLQLEVVKVESSHQDEVNLTIISLKDKVYPFYVKMYYKAYQDTDIIEIWSEISHQEKKTVVLNQFASAYLPIRKGDVWLSHLYGAWANEGRLEEVPLDAGMKVIKNKDGVRNSHTAHAEVMFSLDGKPRENEGRVIGAALCYSGNYKLRIDTDESDYHHFFAGINEDNSTYNLKNGEVFRTPEQALTYSDEGLSGSSRSFHRWARLHKLANGTKLRKILLNSWEGVYLKINEDGMNQMMADIASMGGELFVMDDGWFGDKYPRRTDKTSLGDWVVDRKKLPSGIGGLLENARKNGVKFGIWIEPEMANTTSELYEKHPDWILKAPNRELVLGRGGTQVVLDLANPKVQDFIFGMVDNLMTNYPEIDYIKWDANMSIMNHGSNYLSDNDQSHMY</sequence>
<evidence type="ECO:0000256" key="3">
    <source>
        <dbReference type="ARBA" id="ARBA00022801"/>
    </source>
</evidence>
<dbReference type="EC" id="3.2.1.22" evidence="2"/>
<proteinExistence type="predicted"/>
<dbReference type="InterPro" id="IPR002252">
    <property type="entry name" value="Glyco_hydro_36"/>
</dbReference>
<evidence type="ECO:0000259" key="6">
    <source>
        <dbReference type="Pfam" id="PF16875"/>
    </source>
</evidence>
<feature type="signal peptide" evidence="5">
    <location>
        <begin position="1"/>
        <end position="22"/>
    </location>
</feature>
<comment type="caution">
    <text evidence="7">The sequence shown here is derived from an EMBL/GenBank/DDBJ whole genome shotgun (WGS) entry which is preliminary data.</text>
</comment>
<feature type="non-terminal residue" evidence="7">
    <location>
        <position position="487"/>
    </location>
</feature>
<dbReference type="PRINTS" id="PR00743">
    <property type="entry name" value="GLHYDRLASE36"/>
</dbReference>
<reference evidence="7 8" key="1">
    <citation type="journal article" date="2019" name="Nat. Med.">
        <title>A library of human gut bacterial isolates paired with longitudinal multiomics data enables mechanistic microbiome research.</title>
        <authorList>
            <person name="Poyet M."/>
            <person name="Groussin M."/>
            <person name="Gibbons S.M."/>
            <person name="Avila-Pacheco J."/>
            <person name="Jiang X."/>
            <person name="Kearney S.M."/>
            <person name="Perrotta A.R."/>
            <person name="Berdy B."/>
            <person name="Zhao S."/>
            <person name="Lieberman T.D."/>
            <person name="Swanson P.K."/>
            <person name="Smith M."/>
            <person name="Roesemann S."/>
            <person name="Alexander J.E."/>
            <person name="Rich S.A."/>
            <person name="Livny J."/>
            <person name="Vlamakis H."/>
            <person name="Clish C."/>
            <person name="Bullock K."/>
            <person name="Deik A."/>
            <person name="Scott J."/>
            <person name="Pierce K.A."/>
            <person name="Xavier R.J."/>
            <person name="Alm E.J."/>
        </authorList>
    </citation>
    <scope>NUCLEOTIDE SEQUENCE [LARGE SCALE GENOMIC DNA]</scope>
    <source>
        <strain evidence="7 8">BIOML-A163</strain>
    </source>
</reference>
<evidence type="ECO:0000256" key="2">
    <source>
        <dbReference type="ARBA" id="ARBA00012755"/>
    </source>
</evidence>
<dbReference type="InterPro" id="IPR050985">
    <property type="entry name" value="Alpha-glycosidase_related"/>
</dbReference>
<dbReference type="Pfam" id="PF16875">
    <property type="entry name" value="Glyco_hydro_36N"/>
    <property type="match status" value="1"/>
</dbReference>
<dbReference type="PANTHER" id="PTHR43053">
    <property type="entry name" value="GLYCOSIDASE FAMILY 31"/>
    <property type="match status" value="1"/>
</dbReference>
<name>A0A5M5C4S4_BACOV</name>
<accession>A0A5M5C4S4</accession>
<keyword evidence="5" id="KW-0732">Signal</keyword>
<organism evidence="7 8">
    <name type="scientific">Bacteroides ovatus</name>
    <dbReference type="NCBI Taxonomy" id="28116"/>
    <lineage>
        <taxon>Bacteria</taxon>
        <taxon>Pseudomonadati</taxon>
        <taxon>Bacteroidota</taxon>
        <taxon>Bacteroidia</taxon>
        <taxon>Bacteroidales</taxon>
        <taxon>Bacteroidaceae</taxon>
        <taxon>Bacteroides</taxon>
    </lineage>
</organism>
<keyword evidence="3 7" id="KW-0378">Hydrolase</keyword>
<keyword evidence="4" id="KW-0326">Glycosidase</keyword>
<dbReference type="InterPro" id="IPR013785">
    <property type="entry name" value="Aldolase_TIM"/>
</dbReference>
<dbReference type="CDD" id="cd14791">
    <property type="entry name" value="GH36"/>
    <property type="match status" value="1"/>
</dbReference>
<feature type="domain" description="Glycosyl hydrolase family 36 N-terminal" evidence="6">
    <location>
        <begin position="42"/>
        <end position="268"/>
    </location>
</feature>
<evidence type="ECO:0000256" key="1">
    <source>
        <dbReference type="ARBA" id="ARBA00001255"/>
    </source>
</evidence>
<protein>
    <recommendedName>
        <fullName evidence="2">alpha-galactosidase</fullName>
        <ecNumber evidence="2">3.2.1.22</ecNumber>
    </recommendedName>
</protein>
<dbReference type="AlphaFoldDB" id="A0A5M5C4S4"/>
<evidence type="ECO:0000256" key="5">
    <source>
        <dbReference type="SAM" id="SignalP"/>
    </source>
</evidence>
<dbReference type="Proteomes" id="UP000323717">
    <property type="component" value="Unassembled WGS sequence"/>
</dbReference>
<comment type="catalytic activity">
    <reaction evidence="1">
        <text>Hydrolysis of terminal, non-reducing alpha-D-galactose residues in alpha-D-galactosides, including galactose oligosaccharides, galactomannans and galactolipids.</text>
        <dbReference type="EC" id="3.2.1.22"/>
    </reaction>
</comment>
<dbReference type="PANTHER" id="PTHR43053:SF3">
    <property type="entry name" value="ALPHA-GALACTOSIDASE C-RELATED"/>
    <property type="match status" value="1"/>
</dbReference>
<dbReference type="GO" id="GO:0004557">
    <property type="term" value="F:alpha-galactosidase activity"/>
    <property type="evidence" value="ECO:0007669"/>
    <property type="project" value="UniProtKB-EC"/>
</dbReference>